<sequence length="307" mass="35194">MCKRMKELSIVIPFMNEGENLKRTLISIVETATCPIDVIIVNDNSTDGYPYKQLEESFGIRMIENDKRIGPAACREMGISAIETPYFLTVDAHMQFGQDDWCNAIIEQLKKKPKSIYCCQTKVLNEDWGIEAGTPYGAKINFTDDEKLLEPEWIYDDISPDSGLIKIPCVLGATYFTSKSYWKYLRGLEGLKMYGNEEPYISMKAWMEGGGCFLLKSIAIGHMYRKALPFSDGISYQIYNKLLIAETLFPADLKQTIYSKIEKLSPDEFKEAKEWLIKDYRSIKELKLYYKTILSKDINSYITGCGF</sequence>
<evidence type="ECO:0000313" key="4">
    <source>
        <dbReference type="EMBL" id="RLT81053.1"/>
    </source>
</evidence>
<dbReference type="PANTHER" id="PTHR11675:SF134">
    <property type="entry name" value="N-ACETYLGALACTOSAMINYLTRANSFERASE 4-RELATED"/>
    <property type="match status" value="1"/>
</dbReference>
<dbReference type="PANTHER" id="PTHR11675">
    <property type="entry name" value="N-ACETYLGALACTOSAMINYLTRANSFERASE"/>
    <property type="match status" value="1"/>
</dbReference>
<feature type="domain" description="Glycosyltransferase 2-like" evidence="3">
    <location>
        <begin position="9"/>
        <end position="129"/>
    </location>
</feature>
<comment type="caution">
    <text evidence="4">The sequence shown here is derived from an EMBL/GenBank/DDBJ whole genome shotgun (WGS) entry which is preliminary data.</text>
</comment>
<dbReference type="InterPro" id="IPR029044">
    <property type="entry name" value="Nucleotide-diphossugar_trans"/>
</dbReference>
<keyword evidence="4" id="KW-0808">Transferase</keyword>
<dbReference type="Pfam" id="PF00535">
    <property type="entry name" value="Glycos_transf_2"/>
    <property type="match status" value="1"/>
</dbReference>
<dbReference type="EMBL" id="RAZM01000010">
    <property type="protein sequence ID" value="RLT81053.1"/>
    <property type="molecule type" value="Genomic_DNA"/>
</dbReference>
<dbReference type="AlphaFoldDB" id="A0A3L8AEK2"/>
<proteinExistence type="predicted"/>
<dbReference type="STRING" id="1235814.GCA_000613385_04914"/>
<dbReference type="InterPro" id="IPR001173">
    <property type="entry name" value="Glyco_trans_2-like"/>
</dbReference>
<dbReference type="SUPFAM" id="SSF53448">
    <property type="entry name" value="Nucleotide-diphospho-sugar transferases"/>
    <property type="match status" value="1"/>
</dbReference>
<name>A0A3L8AEK2_9BACE</name>
<dbReference type="GO" id="GO:0004653">
    <property type="term" value="F:polypeptide N-acetylgalactosaminyltransferase activity"/>
    <property type="evidence" value="ECO:0007669"/>
    <property type="project" value="TreeGrafter"/>
</dbReference>
<keyword evidence="1" id="KW-1015">Disulfide bond</keyword>
<dbReference type="Proteomes" id="UP000267159">
    <property type="component" value="Unassembled WGS sequence"/>
</dbReference>
<dbReference type="Gene3D" id="3.90.550.10">
    <property type="entry name" value="Spore Coat Polysaccharide Biosynthesis Protein SpsA, Chain A"/>
    <property type="match status" value="1"/>
</dbReference>
<evidence type="ECO:0000256" key="2">
    <source>
        <dbReference type="ARBA" id="ARBA00023180"/>
    </source>
</evidence>
<dbReference type="GO" id="GO:0006493">
    <property type="term" value="P:protein O-linked glycosylation"/>
    <property type="evidence" value="ECO:0007669"/>
    <property type="project" value="TreeGrafter"/>
</dbReference>
<gene>
    <name evidence="4" type="ORF">D7Y07_05115</name>
</gene>
<evidence type="ECO:0000313" key="5">
    <source>
        <dbReference type="Proteomes" id="UP000267159"/>
    </source>
</evidence>
<accession>A0A3L8AEK2</accession>
<organism evidence="4 5">
    <name type="scientific">Bacteroides acidifaciens</name>
    <dbReference type="NCBI Taxonomy" id="85831"/>
    <lineage>
        <taxon>Bacteria</taxon>
        <taxon>Pseudomonadati</taxon>
        <taxon>Bacteroidota</taxon>
        <taxon>Bacteroidia</taxon>
        <taxon>Bacteroidales</taxon>
        <taxon>Bacteroidaceae</taxon>
        <taxon>Bacteroides</taxon>
    </lineage>
</organism>
<protein>
    <submittedName>
        <fullName evidence="4">Glycosyltransferase</fullName>
    </submittedName>
</protein>
<reference evidence="4 5" key="1">
    <citation type="submission" date="2018-09" db="EMBL/GenBank/DDBJ databases">
        <title>Murine metabolic-syndrome-specific gut microbial biobank.</title>
        <authorList>
            <person name="Liu C."/>
        </authorList>
    </citation>
    <scope>NUCLEOTIDE SEQUENCE [LARGE SCALE GENOMIC DNA]</scope>
    <source>
        <strain evidence="4 5">0.1X-D8-26</strain>
    </source>
</reference>
<evidence type="ECO:0000259" key="3">
    <source>
        <dbReference type="Pfam" id="PF00535"/>
    </source>
</evidence>
<keyword evidence="2" id="KW-0325">Glycoprotein</keyword>
<evidence type="ECO:0000256" key="1">
    <source>
        <dbReference type="ARBA" id="ARBA00023157"/>
    </source>
</evidence>